<dbReference type="PROSITE" id="PS00455">
    <property type="entry name" value="AMP_BINDING"/>
    <property type="match status" value="1"/>
</dbReference>
<dbReference type="GO" id="GO:0006631">
    <property type="term" value="P:fatty acid metabolic process"/>
    <property type="evidence" value="ECO:0007669"/>
    <property type="project" value="TreeGrafter"/>
</dbReference>
<dbReference type="EC" id="6.2.1.26" evidence="7"/>
<dbReference type="NCBIfam" id="TIGR01923">
    <property type="entry name" value="menE"/>
    <property type="match status" value="1"/>
</dbReference>
<name>E8LQV5_9VIBR</name>
<dbReference type="InterPro" id="IPR020845">
    <property type="entry name" value="AMP-binding_CS"/>
</dbReference>
<organism evidence="7 8">
    <name type="scientific">Vibrio brasiliensis LMG 20546</name>
    <dbReference type="NCBI Taxonomy" id="945543"/>
    <lineage>
        <taxon>Bacteria</taxon>
        <taxon>Pseudomonadati</taxon>
        <taxon>Pseudomonadota</taxon>
        <taxon>Gammaproteobacteria</taxon>
        <taxon>Vibrionales</taxon>
        <taxon>Vibrionaceae</taxon>
        <taxon>Vibrio</taxon>
        <taxon>Vibrio oreintalis group</taxon>
    </lineage>
</organism>
<evidence type="ECO:0000256" key="3">
    <source>
        <dbReference type="ARBA" id="ARBA00022598"/>
    </source>
</evidence>
<keyword evidence="2" id="KW-0474">Menaquinone biosynthesis</keyword>
<dbReference type="Pfam" id="PF00501">
    <property type="entry name" value="AMP-binding"/>
    <property type="match status" value="1"/>
</dbReference>
<dbReference type="Gene3D" id="3.40.50.980">
    <property type="match status" value="1"/>
</dbReference>
<sequence>MKAKLSPVKQWAQSSPSLYALHTPEQSYTWLELAEKISRLAASLGQQGVSAGDVVTCIGKNSPQLLLLYLACLEQGAICALAMPQSEDEINTKLATLYSNPDHAYLWSVDETELPEIGCHVQLAEPELDDWCSEYQDEALASIVFTSGSTGTPKAVAHTSQQHLASAQGLLEQFRFQQGDTWLLSLPMYHVSGLAIVYRWLATGATLKIGTGTLSEDIGDVSHASLVATQLKRLLDSGEPLTLSHVLLGGSHVPLELSQQAAEYGIETWLGYGMTEAASTVTAKQIDGLYSAGRVLPRRRVKLDGQRIFIGGDTLASGYYQQGVVTPIVENGWFDSKDLGQWLGDELKIIGRADNQFISGGENIHCEEIEAVLNQLGVVQQAIVVPIKDAEYGHRPVAVLQCETLPDQSEIESLLKLKLTKFKWPKAYYQMPLELLAGGIKVSRQKVRQWLEQQISR</sequence>
<keyword evidence="3 7" id="KW-0436">Ligase</keyword>
<proteinExistence type="inferred from homology"/>
<evidence type="ECO:0000313" key="7">
    <source>
        <dbReference type="EMBL" id="EGA66881.1"/>
    </source>
</evidence>
<evidence type="ECO:0000256" key="2">
    <source>
        <dbReference type="ARBA" id="ARBA00022428"/>
    </source>
</evidence>
<dbReference type="eggNOG" id="COG0318">
    <property type="taxonomic scope" value="Bacteria"/>
</dbReference>
<accession>E8LQV5</accession>
<dbReference type="InterPro" id="IPR042099">
    <property type="entry name" value="ANL_N_sf"/>
</dbReference>
<dbReference type="GO" id="GO:0009234">
    <property type="term" value="P:menaquinone biosynthetic process"/>
    <property type="evidence" value="ECO:0007669"/>
    <property type="project" value="UniProtKB-KW"/>
</dbReference>
<dbReference type="PANTHER" id="PTHR43201">
    <property type="entry name" value="ACYL-COA SYNTHETASE"/>
    <property type="match status" value="1"/>
</dbReference>
<keyword evidence="8" id="KW-1185">Reference proteome</keyword>
<dbReference type="InterPro" id="IPR000873">
    <property type="entry name" value="AMP-dep_synth/lig_dom"/>
</dbReference>
<dbReference type="Gene3D" id="3.30.300.30">
    <property type="match status" value="1"/>
</dbReference>
<dbReference type="PANTHER" id="PTHR43201:SF5">
    <property type="entry name" value="MEDIUM-CHAIN ACYL-COA LIGASE ACSF2, MITOCHONDRIAL"/>
    <property type="match status" value="1"/>
</dbReference>
<evidence type="ECO:0000256" key="5">
    <source>
        <dbReference type="ARBA" id="ARBA00022840"/>
    </source>
</evidence>
<keyword evidence="4" id="KW-0547">Nucleotide-binding</keyword>
<dbReference type="EMBL" id="AEVS01000024">
    <property type="protein sequence ID" value="EGA66881.1"/>
    <property type="molecule type" value="Genomic_DNA"/>
</dbReference>
<dbReference type="Gene3D" id="3.40.50.12780">
    <property type="entry name" value="N-terminal domain of ligase-like"/>
    <property type="match status" value="1"/>
</dbReference>
<dbReference type="GO" id="GO:0031956">
    <property type="term" value="F:medium-chain fatty acid-CoA ligase activity"/>
    <property type="evidence" value="ECO:0007669"/>
    <property type="project" value="TreeGrafter"/>
</dbReference>
<evidence type="ECO:0000259" key="6">
    <source>
        <dbReference type="Pfam" id="PF00501"/>
    </source>
</evidence>
<gene>
    <name evidence="7" type="ORF">VIBR0546_04162</name>
</gene>
<evidence type="ECO:0000256" key="4">
    <source>
        <dbReference type="ARBA" id="ARBA00022741"/>
    </source>
</evidence>
<dbReference type="STRING" id="945543.VIBR0546_04162"/>
<dbReference type="InterPro" id="IPR045851">
    <property type="entry name" value="AMP-bd_C_sf"/>
</dbReference>
<protein>
    <submittedName>
        <fullName evidence="7">O-succinylbenzoic acid--CoA ligase</fullName>
        <ecNumber evidence="7">6.2.1.26</ecNumber>
    </submittedName>
</protein>
<evidence type="ECO:0000313" key="8">
    <source>
        <dbReference type="Proteomes" id="UP000004371"/>
    </source>
</evidence>
<dbReference type="NCBIfam" id="NF006539">
    <property type="entry name" value="PRK09029.1"/>
    <property type="match status" value="1"/>
</dbReference>
<comment type="similarity">
    <text evidence="1">Belongs to the ATP-dependent AMP-binding enzyme family.</text>
</comment>
<dbReference type="SUPFAM" id="SSF56801">
    <property type="entry name" value="Acetyl-CoA synthetase-like"/>
    <property type="match status" value="1"/>
</dbReference>
<dbReference type="GO" id="GO:0008756">
    <property type="term" value="F:o-succinylbenzoate-CoA ligase activity"/>
    <property type="evidence" value="ECO:0007669"/>
    <property type="project" value="UniProtKB-EC"/>
</dbReference>
<dbReference type="GO" id="GO:0005524">
    <property type="term" value="F:ATP binding"/>
    <property type="evidence" value="ECO:0007669"/>
    <property type="project" value="UniProtKB-KW"/>
</dbReference>
<dbReference type="InterPro" id="IPR010192">
    <property type="entry name" value="MenE"/>
</dbReference>
<dbReference type="CDD" id="cd17630">
    <property type="entry name" value="OSB_MenE-like"/>
    <property type="match status" value="1"/>
</dbReference>
<dbReference type="RefSeq" id="WP_006878206.1">
    <property type="nucleotide sequence ID" value="NZ_AEVS01000024.1"/>
</dbReference>
<reference evidence="7 8" key="1">
    <citation type="journal article" date="2012" name="Int. J. Syst. Evol. Microbiol.">
        <title>Vibrio caribbeanicus sp. nov., isolated from the marine sponge Scleritoderma cyanea.</title>
        <authorList>
            <person name="Hoffmann M."/>
            <person name="Monday S.R."/>
            <person name="Allard M.W."/>
            <person name="Strain E.A."/>
            <person name="Whittaker P."/>
            <person name="Naum M."/>
            <person name="McCarthy P.J."/>
            <person name="Lopez J.V."/>
            <person name="Fischer M."/>
            <person name="Brown E.W."/>
        </authorList>
    </citation>
    <scope>NUCLEOTIDE SEQUENCE [LARGE SCALE GENOMIC DNA]</scope>
    <source>
        <strain evidence="7 8">LMG 20546</strain>
    </source>
</reference>
<feature type="domain" description="AMP-dependent synthetase/ligase" evidence="6">
    <location>
        <begin position="9"/>
        <end position="320"/>
    </location>
</feature>
<dbReference type="AlphaFoldDB" id="E8LQV5"/>
<evidence type="ECO:0000256" key="1">
    <source>
        <dbReference type="ARBA" id="ARBA00006432"/>
    </source>
</evidence>
<keyword evidence="5" id="KW-0067">ATP-binding</keyword>
<dbReference type="OrthoDB" id="9803968at2"/>
<dbReference type="Proteomes" id="UP000004371">
    <property type="component" value="Unassembled WGS sequence"/>
</dbReference>
<comment type="caution">
    <text evidence="7">The sequence shown here is derived from an EMBL/GenBank/DDBJ whole genome shotgun (WGS) entry which is preliminary data.</text>
</comment>